<keyword evidence="1" id="KW-0732">Signal</keyword>
<evidence type="ECO:0000313" key="2">
    <source>
        <dbReference type="EMBL" id="KAF2107023.1"/>
    </source>
</evidence>
<dbReference type="EMBL" id="ML977357">
    <property type="protein sequence ID" value="KAF2107023.1"/>
    <property type="molecule type" value="Genomic_DNA"/>
</dbReference>
<keyword evidence="3" id="KW-1185">Reference proteome</keyword>
<dbReference type="AlphaFoldDB" id="A0A6A5YJ77"/>
<gene>
    <name evidence="2" type="ORF">BDV96DRAFT_654115</name>
</gene>
<dbReference type="Proteomes" id="UP000799770">
    <property type="component" value="Unassembled WGS sequence"/>
</dbReference>
<sequence length="183" mass="20065">MRFTLMFGFLLAAVSLILAGSTAQDSAQDDADVANAWSTGTSDGLALLESMGVEARAMNGCHGSDDDLGKKCSPGFTEDTFKLAAEVWCNQYLQKFTVPTHQSYVSRFVALPCNVNDPNGAQCDFVGNIRVDRDTDGEEAHWNYIDAPRCREHIDDIWKKCGGFGGWWNTSWGTVFMECSAKA</sequence>
<evidence type="ECO:0000313" key="3">
    <source>
        <dbReference type="Proteomes" id="UP000799770"/>
    </source>
</evidence>
<protein>
    <submittedName>
        <fullName evidence="2">Uncharacterized protein</fullName>
    </submittedName>
</protein>
<organism evidence="2 3">
    <name type="scientific">Lophiotrema nucula</name>
    <dbReference type="NCBI Taxonomy" id="690887"/>
    <lineage>
        <taxon>Eukaryota</taxon>
        <taxon>Fungi</taxon>
        <taxon>Dikarya</taxon>
        <taxon>Ascomycota</taxon>
        <taxon>Pezizomycotina</taxon>
        <taxon>Dothideomycetes</taxon>
        <taxon>Pleosporomycetidae</taxon>
        <taxon>Pleosporales</taxon>
        <taxon>Lophiotremataceae</taxon>
        <taxon>Lophiotrema</taxon>
    </lineage>
</organism>
<accession>A0A6A5YJ77</accession>
<feature type="signal peptide" evidence="1">
    <location>
        <begin position="1"/>
        <end position="19"/>
    </location>
</feature>
<name>A0A6A5YJ77_9PLEO</name>
<reference evidence="2" key="1">
    <citation type="journal article" date="2020" name="Stud. Mycol.">
        <title>101 Dothideomycetes genomes: a test case for predicting lifestyles and emergence of pathogens.</title>
        <authorList>
            <person name="Haridas S."/>
            <person name="Albert R."/>
            <person name="Binder M."/>
            <person name="Bloem J."/>
            <person name="Labutti K."/>
            <person name="Salamov A."/>
            <person name="Andreopoulos B."/>
            <person name="Baker S."/>
            <person name="Barry K."/>
            <person name="Bills G."/>
            <person name="Bluhm B."/>
            <person name="Cannon C."/>
            <person name="Castanera R."/>
            <person name="Culley D."/>
            <person name="Daum C."/>
            <person name="Ezra D."/>
            <person name="Gonzalez J."/>
            <person name="Henrissat B."/>
            <person name="Kuo A."/>
            <person name="Liang C."/>
            <person name="Lipzen A."/>
            <person name="Lutzoni F."/>
            <person name="Magnuson J."/>
            <person name="Mondo S."/>
            <person name="Nolan M."/>
            <person name="Ohm R."/>
            <person name="Pangilinan J."/>
            <person name="Park H.-J."/>
            <person name="Ramirez L."/>
            <person name="Alfaro M."/>
            <person name="Sun H."/>
            <person name="Tritt A."/>
            <person name="Yoshinaga Y."/>
            <person name="Zwiers L.-H."/>
            <person name="Turgeon B."/>
            <person name="Goodwin S."/>
            <person name="Spatafora J."/>
            <person name="Crous P."/>
            <person name="Grigoriev I."/>
        </authorList>
    </citation>
    <scope>NUCLEOTIDE SEQUENCE</scope>
    <source>
        <strain evidence="2">CBS 627.86</strain>
    </source>
</reference>
<feature type="chain" id="PRO_5025395790" evidence="1">
    <location>
        <begin position="20"/>
        <end position="183"/>
    </location>
</feature>
<proteinExistence type="predicted"/>
<evidence type="ECO:0000256" key="1">
    <source>
        <dbReference type="SAM" id="SignalP"/>
    </source>
</evidence>
<dbReference type="OrthoDB" id="3789687at2759"/>